<organism evidence="1 2">
    <name type="scientific">Pseudoalteromonas peptidolytica F12-50-A1</name>
    <dbReference type="NCBI Taxonomy" id="1315280"/>
    <lineage>
        <taxon>Bacteria</taxon>
        <taxon>Pseudomonadati</taxon>
        <taxon>Pseudomonadota</taxon>
        <taxon>Gammaproteobacteria</taxon>
        <taxon>Alteromonadales</taxon>
        <taxon>Pseudoalteromonadaceae</taxon>
        <taxon>Pseudoalteromonas</taxon>
    </lineage>
</organism>
<accession>A0A8I0T1T6</accession>
<dbReference type="Proteomes" id="UP000660708">
    <property type="component" value="Unassembled WGS sequence"/>
</dbReference>
<gene>
    <name evidence="1" type="ORF">PPEP_a2528</name>
</gene>
<proteinExistence type="predicted"/>
<name>A0A8I0T1T6_9GAMM</name>
<keyword evidence="2" id="KW-1185">Reference proteome</keyword>
<dbReference type="EMBL" id="AQHF01000018">
    <property type="protein sequence ID" value="MBE0344851.1"/>
    <property type="molecule type" value="Genomic_DNA"/>
</dbReference>
<comment type="caution">
    <text evidence="1">The sequence shown here is derived from an EMBL/GenBank/DDBJ whole genome shotgun (WGS) entry which is preliminary data.</text>
</comment>
<reference evidence="1 2" key="1">
    <citation type="submission" date="2015-06" db="EMBL/GenBank/DDBJ databases">
        <title>Genome sequence of Pseudoalteromonas peptidolytica.</title>
        <authorList>
            <person name="Xie B.-B."/>
            <person name="Rong J.-C."/>
            <person name="Qin Q.-L."/>
            <person name="Zhang Y.-Z."/>
        </authorList>
    </citation>
    <scope>NUCLEOTIDE SEQUENCE [LARGE SCALE GENOMIC DNA]</scope>
    <source>
        <strain evidence="1 2">F12-50-A1</strain>
    </source>
</reference>
<dbReference type="AlphaFoldDB" id="A0A8I0T1T6"/>
<sequence length="62" mass="7100">MLIKRIDNPSYALGMEIAWWSSFKSYFSTGVVNKLVIEPNYEVNNEYTPSKVYSVGNWSTAC</sequence>
<evidence type="ECO:0000313" key="1">
    <source>
        <dbReference type="EMBL" id="MBE0344851.1"/>
    </source>
</evidence>
<evidence type="ECO:0000313" key="2">
    <source>
        <dbReference type="Proteomes" id="UP000660708"/>
    </source>
</evidence>
<protein>
    <submittedName>
        <fullName evidence="1">Uncharacterized protein</fullName>
    </submittedName>
</protein>